<dbReference type="AlphaFoldDB" id="A0A0S7BL91"/>
<evidence type="ECO:0000313" key="2">
    <source>
        <dbReference type="EMBL" id="GAP15872.1"/>
    </source>
</evidence>
<evidence type="ECO:0000313" key="3">
    <source>
        <dbReference type="Proteomes" id="UP000055060"/>
    </source>
</evidence>
<dbReference type="SUPFAM" id="SSF82171">
    <property type="entry name" value="DPP6 N-terminal domain-like"/>
    <property type="match status" value="1"/>
</dbReference>
<feature type="region of interest" description="Disordered" evidence="1">
    <location>
        <begin position="28"/>
        <end position="77"/>
    </location>
</feature>
<protein>
    <submittedName>
        <fullName evidence="2">Uncharacterized protein</fullName>
    </submittedName>
</protein>
<feature type="compositionally biased region" description="Low complexity" evidence="1">
    <location>
        <begin position="42"/>
        <end position="51"/>
    </location>
</feature>
<name>A0A0S7BL91_9CHLR</name>
<dbReference type="Proteomes" id="UP000055060">
    <property type="component" value="Unassembled WGS sequence"/>
</dbReference>
<dbReference type="EMBL" id="DF967972">
    <property type="protein sequence ID" value="GAP15872.1"/>
    <property type="molecule type" value="Genomic_DNA"/>
</dbReference>
<keyword evidence="3" id="KW-1185">Reference proteome</keyword>
<dbReference type="PROSITE" id="PS51257">
    <property type="entry name" value="PROKAR_LIPOPROTEIN"/>
    <property type="match status" value="1"/>
</dbReference>
<reference evidence="2" key="1">
    <citation type="submission" date="2015-07" db="EMBL/GenBank/DDBJ databases">
        <title>Draft Genome Sequences of Anaerolinea thermolimosa IMO-1, Bellilinea caldifistulae GOMI-1, Leptolinea tardivitalis YMTK-2, Levilinea saccharolytica KIBI-1,Longilinea arvoryzae KOME-1, Previously Described as Members of the Anaerolineaceae (Chloroflexi).</title>
        <authorList>
            <person name="Sekiguchi Y."/>
            <person name="Ohashi A."/>
            <person name="Matsuura N."/>
            <person name="Tourlousse M.D."/>
        </authorList>
    </citation>
    <scope>NUCLEOTIDE SEQUENCE [LARGE SCALE GENOMIC DNA]</scope>
    <source>
        <strain evidence="2">KOME-1</strain>
    </source>
</reference>
<sequence length="426" mass="47532">MLTNPKYSTLYLSIVIILVLSSCTSGMEKPIASTQPPDQASATATPNPATPFDLPPSKKGGETPAGTPTFAITPTPTLQRMSPDLVDASEIIDLEHVSAYPLGKIVSATIALDDDFIYWVDTENPKALYRTPLGGGASEKIIESVYSDGRLDCNKFQISEDWLVVCDTPTSNDLGEWKIRAVNLKDKAEILLLDDENGRIVFSMFDISLNGHNAIWTYARTTPDLKDLDEMVIEAIDFDTGERRELMRTKIEGSIWPVLSLSGNLAIVEQDFEDIYGGGTDLHLMDITDGTLKDLSLGEKSCMPEIAYPWAVWKSGARYAFWIKAVLHNLSNGQEFYIRNEGVEPSDPKIDGTRVYWTGSIRSTHGITNAIYIYDIGENKIYVLHAPGEDQYYRFVAIRKNTIAWVRVTEMSKAVSDIYLEWTTFR</sequence>
<organism evidence="2">
    <name type="scientific">Longilinea arvoryzae</name>
    <dbReference type="NCBI Taxonomy" id="360412"/>
    <lineage>
        <taxon>Bacteria</taxon>
        <taxon>Bacillati</taxon>
        <taxon>Chloroflexota</taxon>
        <taxon>Anaerolineae</taxon>
        <taxon>Anaerolineales</taxon>
        <taxon>Anaerolineaceae</taxon>
        <taxon>Longilinea</taxon>
    </lineage>
</organism>
<feature type="compositionally biased region" description="Polar residues" evidence="1">
    <location>
        <begin position="32"/>
        <end position="41"/>
    </location>
</feature>
<dbReference type="STRING" id="360412.LARV_03666"/>
<gene>
    <name evidence="2" type="ORF">LARV_03666</name>
</gene>
<accession>A0A0S7BL91</accession>
<evidence type="ECO:0000256" key="1">
    <source>
        <dbReference type="SAM" id="MobiDB-lite"/>
    </source>
</evidence>
<proteinExistence type="predicted"/>